<reference evidence="2" key="2">
    <citation type="submission" date="2015-07" db="EMBL/GenBank/DDBJ databases">
        <title>Plasmids, circular viruses and viroids from rat gut.</title>
        <authorList>
            <person name="Jorgensen T.J."/>
            <person name="Hansen M.A."/>
            <person name="Xu Z."/>
            <person name="Tabak M.A."/>
            <person name="Sorensen S.J."/>
            <person name="Hansen L.H."/>
        </authorList>
    </citation>
    <scope>NUCLEOTIDE SEQUENCE</scope>
    <source>
        <strain evidence="2">RGRH0254</strain>
    </source>
</reference>
<dbReference type="AlphaFoldDB" id="A0A0H5PXX7"/>
<reference evidence="2" key="1">
    <citation type="submission" date="2015-06" db="EMBL/GenBank/DDBJ databases">
        <authorList>
            <person name="Joergensen T."/>
        </authorList>
    </citation>
    <scope>NUCLEOTIDE SEQUENCE</scope>
    <source>
        <strain evidence="2">RGRH0254</strain>
    </source>
</reference>
<feature type="domain" description="Replication-associated protein ORF2/G2P" evidence="1">
    <location>
        <begin position="81"/>
        <end position="206"/>
    </location>
</feature>
<evidence type="ECO:0000259" key="1">
    <source>
        <dbReference type="Pfam" id="PF23343"/>
    </source>
</evidence>
<name>A0A0H5PXX7_9ZZZZ</name>
<dbReference type="Pfam" id="PF23343">
    <property type="entry name" value="REP_ORF2-G2P"/>
    <property type="match status" value="1"/>
</dbReference>
<dbReference type="InterPro" id="IPR056906">
    <property type="entry name" value="ORF2/G2P_dom"/>
</dbReference>
<sequence>MNVQKLKDKAYNYDQTLLKVFGEGENKKIKLIRMNYLKTSGIVFDDIEYVRGTVNENKINESILRSKSKIFELAFCNSWDWFFTGTINPNKQDRTDLELFHKQLTQWLRNYNRNHNLNIKFLFVPERHKDGKSWHVHGFIYGLPVEHLTQFQVGDKMGKGLADKVLNGDIVYNWEAYFNRFGFCDLEPIRNHEAVSKYVTKYINKELASSVTELNAHTYYHSRGLRFAELKKRGSMNWGNIEPTYENEYCSVCWLDYTEELFDKLSNQFI</sequence>
<proteinExistence type="predicted"/>
<accession>A0A0H5PXX7</accession>
<protein>
    <recommendedName>
        <fullName evidence="1">Replication-associated protein ORF2/G2P domain-containing protein</fullName>
    </recommendedName>
</protein>
<dbReference type="EMBL" id="LN852927">
    <property type="protein sequence ID" value="CRY94443.1"/>
    <property type="molecule type" value="Genomic_DNA"/>
</dbReference>
<organism evidence="2">
    <name type="scientific">uncultured prokaryote</name>
    <dbReference type="NCBI Taxonomy" id="198431"/>
    <lineage>
        <taxon>unclassified sequences</taxon>
        <taxon>environmental samples</taxon>
    </lineage>
</organism>
<evidence type="ECO:0000313" key="2">
    <source>
        <dbReference type="EMBL" id="CRY94443.1"/>
    </source>
</evidence>